<evidence type="ECO:0000256" key="1">
    <source>
        <dbReference type="ARBA" id="ARBA00004429"/>
    </source>
</evidence>
<evidence type="ECO:0000313" key="15">
    <source>
        <dbReference type="Proteomes" id="UP000009282"/>
    </source>
</evidence>
<keyword evidence="7" id="KW-0328">Glycosyltransferase</keyword>
<keyword evidence="11 12" id="KW-0472">Membrane</keyword>
<evidence type="ECO:0000256" key="11">
    <source>
        <dbReference type="ARBA" id="ARBA00023136"/>
    </source>
</evidence>
<evidence type="ECO:0000259" key="13">
    <source>
        <dbReference type="Pfam" id="PF13632"/>
    </source>
</evidence>
<name>G4QNM9_GLANF</name>
<dbReference type="InterPro" id="IPR001173">
    <property type="entry name" value="Glyco_trans_2-like"/>
</dbReference>
<comment type="similarity">
    <text evidence="3">Belongs to the glycosyltransferase 2 family. OpgH subfamily.</text>
</comment>
<evidence type="ECO:0000256" key="10">
    <source>
        <dbReference type="ARBA" id="ARBA00022989"/>
    </source>
</evidence>
<dbReference type="Gene3D" id="3.90.550.10">
    <property type="entry name" value="Spore Coat Polysaccharide Biosynthesis Protein SpsA, Chain A"/>
    <property type="match status" value="1"/>
</dbReference>
<accession>G4QNM9</accession>
<protein>
    <recommendedName>
        <fullName evidence="4">Glucans biosynthesis glucosyltransferase H</fullName>
    </recommendedName>
</protein>
<dbReference type="PANTHER" id="PTHR43867:SF5">
    <property type="entry name" value="GLUCANS BIOSYNTHESIS GLUCOSYLTRANSFERASE H"/>
    <property type="match status" value="1"/>
</dbReference>
<dbReference type="InterPro" id="IPR050321">
    <property type="entry name" value="Glycosyltr_2/OpgH_subfam"/>
</dbReference>
<feature type="transmembrane region" description="Helical" evidence="12">
    <location>
        <begin position="424"/>
        <end position="448"/>
    </location>
</feature>
<feature type="transmembrane region" description="Helical" evidence="12">
    <location>
        <begin position="517"/>
        <end position="534"/>
    </location>
</feature>
<feature type="transmembrane region" description="Helical" evidence="12">
    <location>
        <begin position="541"/>
        <end position="560"/>
    </location>
</feature>
<organism evidence="14 15">
    <name type="scientific">Glaciecola nitratireducens (strain JCM 12485 / KCTC 12276 / FR1064)</name>
    <dbReference type="NCBI Taxonomy" id="1085623"/>
    <lineage>
        <taxon>Bacteria</taxon>
        <taxon>Pseudomonadati</taxon>
        <taxon>Pseudomonadota</taxon>
        <taxon>Gammaproteobacteria</taxon>
        <taxon>Alteromonadales</taxon>
        <taxon>Alteromonadaceae</taxon>
        <taxon>Brumicola</taxon>
    </lineage>
</organism>
<feature type="transmembrane region" description="Helical" evidence="12">
    <location>
        <begin position="460"/>
        <end position="482"/>
    </location>
</feature>
<evidence type="ECO:0000256" key="12">
    <source>
        <dbReference type="SAM" id="Phobius"/>
    </source>
</evidence>
<gene>
    <name evidence="14" type="primary">mdoH</name>
    <name evidence="14" type="ordered locus">GNIT_3493</name>
</gene>
<evidence type="ECO:0000313" key="14">
    <source>
        <dbReference type="EMBL" id="AEP31587.1"/>
    </source>
</evidence>
<comment type="pathway">
    <text evidence="2">Glycan metabolism; osmoregulated periplasmic glucan (OPG) biosynthesis.</text>
</comment>
<dbReference type="SUPFAM" id="SSF53448">
    <property type="entry name" value="Nucleotide-diphospho-sugar transferases"/>
    <property type="match status" value="1"/>
</dbReference>
<dbReference type="KEGG" id="gni:GNIT_3493"/>
<dbReference type="Pfam" id="PF13632">
    <property type="entry name" value="Glyco_trans_2_3"/>
    <property type="match status" value="1"/>
</dbReference>
<evidence type="ECO:0000256" key="8">
    <source>
        <dbReference type="ARBA" id="ARBA00022679"/>
    </source>
</evidence>
<feature type="domain" description="Glycosyltransferase 2-like" evidence="13">
    <location>
        <begin position="200"/>
        <end position="396"/>
    </location>
</feature>
<evidence type="ECO:0000256" key="7">
    <source>
        <dbReference type="ARBA" id="ARBA00022676"/>
    </source>
</evidence>
<keyword evidence="10 12" id="KW-1133">Transmembrane helix</keyword>
<keyword evidence="15" id="KW-1185">Reference proteome</keyword>
<evidence type="ECO:0000256" key="4">
    <source>
        <dbReference type="ARBA" id="ARBA00020585"/>
    </source>
</evidence>
<dbReference type="Proteomes" id="UP000009282">
    <property type="component" value="Chromosome"/>
</dbReference>
<keyword evidence="9 12" id="KW-0812">Transmembrane</keyword>
<feature type="transmembrane region" description="Helical" evidence="12">
    <location>
        <begin position="21"/>
        <end position="39"/>
    </location>
</feature>
<dbReference type="AlphaFoldDB" id="G4QNM9"/>
<keyword evidence="5" id="KW-1003">Cell membrane</keyword>
<dbReference type="STRING" id="1085623.GNIT_3493"/>
<dbReference type="eggNOG" id="COG2943">
    <property type="taxonomic scope" value="Bacteria"/>
</dbReference>
<dbReference type="CDD" id="cd04191">
    <property type="entry name" value="Glucan_BSP_MdoH"/>
    <property type="match status" value="1"/>
</dbReference>
<dbReference type="NCBIfam" id="NF003958">
    <property type="entry name" value="PRK05454.2-1"/>
    <property type="match status" value="1"/>
</dbReference>
<evidence type="ECO:0000256" key="3">
    <source>
        <dbReference type="ARBA" id="ARBA00009337"/>
    </source>
</evidence>
<dbReference type="HOGENOM" id="CLU_015730_1_0_6"/>
<evidence type="ECO:0000256" key="6">
    <source>
        <dbReference type="ARBA" id="ARBA00022519"/>
    </source>
</evidence>
<keyword evidence="6" id="KW-0997">Cell inner membrane</keyword>
<reference evidence="14 15" key="1">
    <citation type="journal article" date="2011" name="J. Bacteriol.">
        <title>Complete genome sequence of seawater bacterium Glaciecola nitratireducens FR1064T.</title>
        <authorList>
            <person name="Bian F."/>
            <person name="Qin Q.L."/>
            <person name="Xie B.B."/>
            <person name="Shu Y.L."/>
            <person name="Zhang X.Y."/>
            <person name="Yu Y."/>
            <person name="Chen B."/>
            <person name="Chen X.L."/>
            <person name="Zhou B.C."/>
            <person name="Zhang Y.Z."/>
        </authorList>
    </citation>
    <scope>NUCLEOTIDE SEQUENCE [LARGE SCALE GENOMIC DNA]</scope>
    <source>
        <strain evidence="15">JCM 12485 / KCTC 12276 / FR1064</strain>
    </source>
</reference>
<feature type="transmembrane region" description="Helical" evidence="12">
    <location>
        <begin position="369"/>
        <end position="396"/>
    </location>
</feature>
<evidence type="ECO:0000256" key="2">
    <source>
        <dbReference type="ARBA" id="ARBA00005001"/>
    </source>
</evidence>
<feature type="transmembrane region" description="Helical" evidence="12">
    <location>
        <begin position="59"/>
        <end position="83"/>
    </location>
</feature>
<dbReference type="NCBIfam" id="NF003962">
    <property type="entry name" value="PRK05454.2-5"/>
    <property type="match status" value="1"/>
</dbReference>
<dbReference type="GO" id="GO:0005886">
    <property type="term" value="C:plasma membrane"/>
    <property type="evidence" value="ECO:0007669"/>
    <property type="project" value="UniProtKB-SubCell"/>
</dbReference>
<evidence type="ECO:0000256" key="9">
    <source>
        <dbReference type="ARBA" id="ARBA00022692"/>
    </source>
</evidence>
<proteinExistence type="inferred from homology"/>
<dbReference type="GO" id="GO:0016758">
    <property type="term" value="F:hexosyltransferase activity"/>
    <property type="evidence" value="ECO:0007669"/>
    <property type="project" value="TreeGrafter"/>
</dbReference>
<evidence type="ECO:0000256" key="5">
    <source>
        <dbReference type="ARBA" id="ARBA00022475"/>
    </source>
</evidence>
<dbReference type="PANTHER" id="PTHR43867">
    <property type="entry name" value="CELLULOSE SYNTHASE CATALYTIC SUBUNIT A [UDP-FORMING]"/>
    <property type="match status" value="1"/>
</dbReference>
<sequence>MPPQDFKKKPNVRHFWQGWRALVARVMTFGGALGMTAYATYQMVLIVSQGEVTVLQWMMVGLFCITFVWIALAACAAVVGFLFSGESKQQINKTDIDNKKTVLLMPTYNEDPAETCAALFSMGKELIKANLSEQFEIFIISDSNNPEVWVKETAAVVKLREALTPDIKVWYRRRHDNKAKKAGNVHEFVSRWGARYDFMLVLDADSLLSSSTLHTLMQEMASDPKSGIIQTLPCLYRGETLFARLQQFAGSIYGPIVARGITAWQGNDGNYWGHNAIIRVKAFADSAGLPTLGGIKPFSGDILSHDFVEAALMRRAGWSVRMLPALKGSWEESPPSLSEVAVRDRRWAQGNIQHLAVLKAKGLRWPNRFHMITGVMGYMASPFWFALILIGVAMAIQIHYVNVEYFSDQISLLPNWPVFDSERMIYLFIFTMGILLVPKVLGVIRAYFHSPLRKPLGIIRMTLGMLVETFFSVLYAPIFMLIHSKHIIDIFRGRDSGWSTQQRQYAGTPWLQLSKQHFWHTCIGLGLAFVCYYYSPMLLAWLSPTLIGLIFSIPLSALSGSRSLAKALRFLGILNIPEEVNELDIIRQRDDFSKKLNDYLQYVNVSSVIADANIRHSHFSLVAPAPKPQRGHPPIDYISARYKIADANNREEALGWMSNKEKIALLENMDDMSALARLTSV</sequence>
<dbReference type="InterPro" id="IPR029044">
    <property type="entry name" value="Nucleotide-diphossugar_trans"/>
</dbReference>
<dbReference type="EMBL" id="CP003060">
    <property type="protein sequence ID" value="AEP31587.1"/>
    <property type="molecule type" value="Genomic_DNA"/>
</dbReference>
<keyword evidence="8 14" id="KW-0808">Transferase</keyword>
<comment type="subcellular location">
    <subcellularLocation>
        <location evidence="1">Cell inner membrane</location>
        <topology evidence="1">Multi-pass membrane protein</topology>
    </subcellularLocation>
</comment>